<dbReference type="InterPro" id="IPR051532">
    <property type="entry name" value="Ester_Hydrolysis_Enzymes"/>
</dbReference>
<dbReference type="AlphaFoldDB" id="A0A917JD86"/>
<dbReference type="InterPro" id="IPR036514">
    <property type="entry name" value="SGNH_hydro_sf"/>
</dbReference>
<organism evidence="2 3">
    <name type="scientific">Enterococcus alcedinis</name>
    <dbReference type="NCBI Taxonomy" id="1274384"/>
    <lineage>
        <taxon>Bacteria</taxon>
        <taxon>Bacillati</taxon>
        <taxon>Bacillota</taxon>
        <taxon>Bacilli</taxon>
        <taxon>Lactobacillales</taxon>
        <taxon>Enterococcaceae</taxon>
        <taxon>Enterococcus</taxon>
    </lineage>
</organism>
<evidence type="ECO:0000313" key="3">
    <source>
        <dbReference type="Proteomes" id="UP000622610"/>
    </source>
</evidence>
<reference evidence="2" key="2">
    <citation type="submission" date="2020-09" db="EMBL/GenBank/DDBJ databases">
        <authorList>
            <person name="Sun Q."/>
            <person name="Sedlacek I."/>
        </authorList>
    </citation>
    <scope>NUCLEOTIDE SEQUENCE</scope>
    <source>
        <strain evidence="2">CCM 8433</strain>
    </source>
</reference>
<dbReference type="InterPro" id="IPR013830">
    <property type="entry name" value="SGNH_hydro"/>
</dbReference>
<dbReference type="Pfam" id="PF13472">
    <property type="entry name" value="Lipase_GDSL_2"/>
    <property type="match status" value="1"/>
</dbReference>
<reference evidence="2" key="1">
    <citation type="journal article" date="2014" name="Int. J. Syst. Evol. Microbiol.">
        <title>Complete genome sequence of Corynebacterium casei LMG S-19264T (=DSM 44701T), isolated from a smear-ripened cheese.</title>
        <authorList>
            <consortium name="US DOE Joint Genome Institute (JGI-PGF)"/>
            <person name="Walter F."/>
            <person name="Albersmeier A."/>
            <person name="Kalinowski J."/>
            <person name="Ruckert C."/>
        </authorList>
    </citation>
    <scope>NUCLEOTIDE SEQUENCE</scope>
    <source>
        <strain evidence="2">CCM 8433</strain>
    </source>
</reference>
<dbReference type="SUPFAM" id="SSF52266">
    <property type="entry name" value="SGNH hydrolase"/>
    <property type="match status" value="1"/>
</dbReference>
<dbReference type="GO" id="GO:0004622">
    <property type="term" value="F:phosphatidylcholine lysophospholipase activity"/>
    <property type="evidence" value="ECO:0007669"/>
    <property type="project" value="TreeGrafter"/>
</dbReference>
<dbReference type="PANTHER" id="PTHR30383:SF27">
    <property type="entry name" value="SPORE GERMINATION LIPASE LIPC"/>
    <property type="match status" value="1"/>
</dbReference>
<protein>
    <submittedName>
        <fullName evidence="2">Lipase/acylhydrolase</fullName>
    </submittedName>
</protein>
<evidence type="ECO:0000313" key="2">
    <source>
        <dbReference type="EMBL" id="GGI64524.1"/>
    </source>
</evidence>
<proteinExistence type="predicted"/>
<dbReference type="Proteomes" id="UP000622610">
    <property type="component" value="Unassembled WGS sequence"/>
</dbReference>
<dbReference type="EMBL" id="BMDT01000001">
    <property type="protein sequence ID" value="GGI64524.1"/>
    <property type="molecule type" value="Genomic_DNA"/>
</dbReference>
<dbReference type="RefSeq" id="WP_188366379.1">
    <property type="nucleotide sequence ID" value="NZ_BMDT01000001.1"/>
</dbReference>
<keyword evidence="3" id="KW-1185">Reference proteome</keyword>
<feature type="domain" description="SGNH hydrolase-type esterase" evidence="1">
    <location>
        <begin position="54"/>
        <end position="269"/>
    </location>
</feature>
<name>A0A917JD86_9ENTE</name>
<dbReference type="CDD" id="cd04506">
    <property type="entry name" value="SGNH_hydrolase_YpmR_like"/>
    <property type="match status" value="1"/>
</dbReference>
<dbReference type="PANTHER" id="PTHR30383">
    <property type="entry name" value="THIOESTERASE 1/PROTEASE 1/LYSOPHOSPHOLIPASE L1"/>
    <property type="match status" value="1"/>
</dbReference>
<sequence>MNFNRLLKTVFLTGLLILLSFSFFNVLIPTATSRLDMKPKEIISPQKQRIQLVAVGDSLTQGVGDETNKGGFVPLLANSLETKFPVNPVEIENFGVSGNRSPQILKRVKSDEKLQKNLETADIITLTVGGNDLMRVIQNNILGLSVDTFKKPGEKYQKNLQELLDEIRTYNSKAPIYVLGIYNPFYIYFPEITEMQEIVNNWNRLTESVVDQEDQTYFVPINDLIYQGIFDTNDATVEEEVDASTLNDLRNNALYEEDKFHPNFNGYQLISMAFLEKITETSDDWLTEVERDE</sequence>
<accession>A0A917JD86</accession>
<evidence type="ECO:0000259" key="1">
    <source>
        <dbReference type="Pfam" id="PF13472"/>
    </source>
</evidence>
<comment type="caution">
    <text evidence="2">The sequence shown here is derived from an EMBL/GenBank/DDBJ whole genome shotgun (WGS) entry which is preliminary data.</text>
</comment>
<dbReference type="Gene3D" id="3.40.50.1110">
    <property type="entry name" value="SGNH hydrolase"/>
    <property type="match status" value="1"/>
</dbReference>
<gene>
    <name evidence="2" type="ORF">GCM10011482_01780</name>
</gene>